<sequence>MVQAVNSKTLTSRLALFFTAISVVIGAIIFALVIGVLRWSEDRVGERRISIDRDAAIERFLDGEQGAIQVDKLTVAYNDLSKVPVPYQEFLHNKENFVGEVGDYLEPYHTWSTRARISIAE</sequence>
<keyword evidence="3" id="KW-1185">Reference proteome</keyword>
<gene>
    <name evidence="2" type="ORF">JCM19231_4282</name>
</gene>
<dbReference type="Proteomes" id="UP000031671">
    <property type="component" value="Unassembled WGS sequence"/>
</dbReference>
<evidence type="ECO:0000313" key="2">
    <source>
        <dbReference type="EMBL" id="GAM59160.1"/>
    </source>
</evidence>
<accession>A0A0B8NX81</accession>
<organism evidence="2 3">
    <name type="scientific">Vibrio ishigakensis</name>
    <dbReference type="NCBI Taxonomy" id="1481914"/>
    <lineage>
        <taxon>Bacteria</taxon>
        <taxon>Pseudomonadati</taxon>
        <taxon>Pseudomonadota</taxon>
        <taxon>Gammaproteobacteria</taxon>
        <taxon>Vibrionales</taxon>
        <taxon>Vibrionaceae</taxon>
        <taxon>Vibrio</taxon>
    </lineage>
</organism>
<name>A0A0B8NX81_9VIBR</name>
<comment type="caution">
    <text evidence="2">The sequence shown here is derived from an EMBL/GenBank/DDBJ whole genome shotgun (WGS) entry which is preliminary data.</text>
</comment>
<reference evidence="2 3" key="1">
    <citation type="submission" date="2015-01" db="EMBL/GenBank/DDBJ databases">
        <title>Vibrio sp. C1 JCM 19231 whole genome shotgun sequence.</title>
        <authorList>
            <person name="Sawabe T."/>
            <person name="Meirelles P."/>
            <person name="Feng G."/>
            <person name="Sayaka M."/>
            <person name="Hattori M."/>
            <person name="Ohkuma M."/>
        </authorList>
    </citation>
    <scope>NUCLEOTIDE SEQUENCE [LARGE SCALE GENOMIC DNA]</scope>
    <source>
        <strain evidence="3">JCM 19231</strain>
    </source>
</reference>
<evidence type="ECO:0000256" key="1">
    <source>
        <dbReference type="SAM" id="Phobius"/>
    </source>
</evidence>
<evidence type="ECO:0000313" key="3">
    <source>
        <dbReference type="Proteomes" id="UP000031671"/>
    </source>
</evidence>
<feature type="transmembrane region" description="Helical" evidence="1">
    <location>
        <begin position="15"/>
        <end position="39"/>
    </location>
</feature>
<protein>
    <submittedName>
        <fullName evidence="2">Two-component system sensor protein</fullName>
    </submittedName>
</protein>
<keyword evidence="1" id="KW-0472">Membrane</keyword>
<dbReference type="AlphaFoldDB" id="A0A0B8NX81"/>
<keyword evidence="1" id="KW-0812">Transmembrane</keyword>
<dbReference type="EMBL" id="BBRZ01000128">
    <property type="protein sequence ID" value="GAM59160.1"/>
    <property type="molecule type" value="Genomic_DNA"/>
</dbReference>
<reference evidence="2 3" key="2">
    <citation type="submission" date="2015-01" db="EMBL/GenBank/DDBJ databases">
        <authorList>
            <consortium name="NBRP consortium"/>
            <person name="Sawabe T."/>
            <person name="Meirelles P."/>
            <person name="Feng G."/>
            <person name="Sayaka M."/>
            <person name="Hattori M."/>
            <person name="Ohkuma M."/>
        </authorList>
    </citation>
    <scope>NUCLEOTIDE SEQUENCE [LARGE SCALE GENOMIC DNA]</scope>
    <source>
        <strain evidence="3">JCM 19231</strain>
    </source>
</reference>
<keyword evidence="1" id="KW-1133">Transmembrane helix</keyword>
<proteinExistence type="predicted"/>